<dbReference type="EMBL" id="JBHSXS010000029">
    <property type="protein sequence ID" value="MFC6884692.1"/>
    <property type="molecule type" value="Genomic_DNA"/>
</dbReference>
<dbReference type="Gene3D" id="1.10.260.40">
    <property type="entry name" value="lambda repressor-like DNA-binding domains"/>
    <property type="match status" value="1"/>
</dbReference>
<comment type="caution">
    <text evidence="2">The sequence shown here is derived from an EMBL/GenBank/DDBJ whole genome shotgun (WGS) entry which is preliminary data.</text>
</comment>
<dbReference type="SUPFAM" id="SSF47413">
    <property type="entry name" value="lambda repressor-like DNA-binding domains"/>
    <property type="match status" value="1"/>
</dbReference>
<name>A0ABW2CSH9_9ACTN</name>
<reference evidence="3" key="1">
    <citation type="journal article" date="2019" name="Int. J. Syst. Evol. Microbiol.">
        <title>The Global Catalogue of Microorganisms (GCM) 10K type strain sequencing project: providing services to taxonomists for standard genome sequencing and annotation.</title>
        <authorList>
            <consortium name="The Broad Institute Genomics Platform"/>
            <consortium name="The Broad Institute Genome Sequencing Center for Infectious Disease"/>
            <person name="Wu L."/>
            <person name="Ma J."/>
        </authorList>
    </citation>
    <scope>NUCLEOTIDE SEQUENCE [LARGE SCALE GENOMIC DNA]</scope>
    <source>
        <strain evidence="3">JCM 3369</strain>
    </source>
</reference>
<dbReference type="PROSITE" id="PS50943">
    <property type="entry name" value="HTH_CROC1"/>
    <property type="match status" value="1"/>
</dbReference>
<proteinExistence type="predicted"/>
<dbReference type="SMART" id="SM00530">
    <property type="entry name" value="HTH_XRE"/>
    <property type="match status" value="1"/>
</dbReference>
<accession>A0ABW2CSH9</accession>
<keyword evidence="3" id="KW-1185">Reference proteome</keyword>
<sequence>MNDSEHVPIDPEALRRLRAASGLRQADLAVLAGIDASYLSMLETGRRRRPSRAVAARLAEALGVQARTFTRDGR</sequence>
<evidence type="ECO:0000259" key="1">
    <source>
        <dbReference type="PROSITE" id="PS50943"/>
    </source>
</evidence>
<dbReference type="InterPro" id="IPR010982">
    <property type="entry name" value="Lambda_DNA-bd_dom_sf"/>
</dbReference>
<dbReference type="Proteomes" id="UP001596380">
    <property type="component" value="Unassembled WGS sequence"/>
</dbReference>
<organism evidence="2 3">
    <name type="scientific">Actinomadura yumaensis</name>
    <dbReference type="NCBI Taxonomy" id="111807"/>
    <lineage>
        <taxon>Bacteria</taxon>
        <taxon>Bacillati</taxon>
        <taxon>Actinomycetota</taxon>
        <taxon>Actinomycetes</taxon>
        <taxon>Streptosporangiales</taxon>
        <taxon>Thermomonosporaceae</taxon>
        <taxon>Actinomadura</taxon>
    </lineage>
</organism>
<dbReference type="InterPro" id="IPR001387">
    <property type="entry name" value="Cro/C1-type_HTH"/>
</dbReference>
<protein>
    <submittedName>
        <fullName evidence="2">Helix-turn-helix domain-containing protein</fullName>
    </submittedName>
</protein>
<feature type="domain" description="HTH cro/C1-type" evidence="1">
    <location>
        <begin position="14"/>
        <end position="69"/>
    </location>
</feature>
<evidence type="ECO:0000313" key="3">
    <source>
        <dbReference type="Proteomes" id="UP001596380"/>
    </source>
</evidence>
<evidence type="ECO:0000313" key="2">
    <source>
        <dbReference type="EMBL" id="MFC6884692.1"/>
    </source>
</evidence>
<dbReference type="Pfam" id="PF13560">
    <property type="entry name" value="HTH_31"/>
    <property type="match status" value="1"/>
</dbReference>
<dbReference type="CDD" id="cd00093">
    <property type="entry name" value="HTH_XRE"/>
    <property type="match status" value="1"/>
</dbReference>
<dbReference type="RefSeq" id="WP_206681311.1">
    <property type="nucleotide sequence ID" value="NZ_JBHSXE010000001.1"/>
</dbReference>
<gene>
    <name evidence="2" type="ORF">ACFQKB_33380</name>
</gene>